<gene>
    <name evidence="1" type="ORF">J0X25_15885</name>
</gene>
<dbReference type="Pfam" id="PF02635">
    <property type="entry name" value="DsrE"/>
    <property type="match status" value="1"/>
</dbReference>
<evidence type="ECO:0000313" key="1">
    <source>
        <dbReference type="EMBL" id="QSX01219.1"/>
    </source>
</evidence>
<dbReference type="Gene3D" id="3.40.1260.10">
    <property type="entry name" value="DsrEFH-like"/>
    <property type="match status" value="1"/>
</dbReference>
<dbReference type="Proteomes" id="UP000663203">
    <property type="component" value="Chromosome"/>
</dbReference>
<dbReference type="KEGG" id="hakz:J0X25_15885"/>
<evidence type="ECO:0000313" key="2">
    <source>
        <dbReference type="Proteomes" id="UP000663203"/>
    </source>
</evidence>
<proteinExistence type="predicted"/>
<dbReference type="GeneID" id="63188816"/>
<name>A0A8A2VT61_9EURY</name>
<dbReference type="InterPro" id="IPR027396">
    <property type="entry name" value="DsrEFH-like"/>
</dbReference>
<keyword evidence="2" id="KW-1185">Reference proteome</keyword>
<accession>A0A8A2VT61</accession>
<dbReference type="PANTHER" id="PTHR37691">
    <property type="entry name" value="BLR3518 PROTEIN"/>
    <property type="match status" value="1"/>
</dbReference>
<dbReference type="SUPFAM" id="SSF75169">
    <property type="entry name" value="DsrEFH-like"/>
    <property type="match status" value="1"/>
</dbReference>
<dbReference type="PANTHER" id="PTHR37691:SF1">
    <property type="entry name" value="BLR3518 PROTEIN"/>
    <property type="match status" value="1"/>
</dbReference>
<dbReference type="RefSeq" id="WP_207290933.1">
    <property type="nucleotide sequence ID" value="NZ_CP071462.1"/>
</dbReference>
<sequence length="112" mass="12161">MTFPRLLQERTGTEQETSLAIASNLLEDETGSIDDVAVIVQADGMKAIKTGQESEEQVRALLDDGVSFKACSNTLDMMDLDESDLVEGVETVLEGAVEVTRLGAEGYTYMRP</sequence>
<organism evidence="1 2">
    <name type="scientific">Haloterrigena alkaliphila</name>
    <dbReference type="NCBI Taxonomy" id="2816475"/>
    <lineage>
        <taxon>Archaea</taxon>
        <taxon>Methanobacteriati</taxon>
        <taxon>Methanobacteriota</taxon>
        <taxon>Stenosarchaea group</taxon>
        <taxon>Halobacteria</taxon>
        <taxon>Halobacteriales</taxon>
        <taxon>Natrialbaceae</taxon>
        <taxon>Haloterrigena</taxon>
    </lineage>
</organism>
<dbReference type="AlphaFoldDB" id="A0A8A2VT61"/>
<dbReference type="InterPro" id="IPR003787">
    <property type="entry name" value="Sulphur_relay_DsrE/F-like"/>
</dbReference>
<reference evidence="1 2" key="1">
    <citation type="submission" date="2021-03" db="EMBL/GenBank/DDBJ databases">
        <title>Haloterrigena longa sp. nov. and Haloterrigena limicola sp. nov., extremely halophilic archaea isolated from a salt lake.</title>
        <authorList>
            <person name="Henglin C."/>
        </authorList>
    </citation>
    <scope>NUCLEOTIDE SEQUENCE [LARGE SCALE GENOMIC DNA]</scope>
    <source>
        <strain evidence="1 2">KZCA68</strain>
    </source>
</reference>
<dbReference type="EMBL" id="CP071462">
    <property type="protein sequence ID" value="QSX01219.1"/>
    <property type="molecule type" value="Genomic_DNA"/>
</dbReference>
<protein>
    <submittedName>
        <fullName evidence="1">DsrE family protein</fullName>
    </submittedName>
</protein>